<protein>
    <submittedName>
        <fullName evidence="1">Uncharacterized protein</fullName>
    </submittedName>
</protein>
<dbReference type="EMBL" id="CADCSZ010000197">
    <property type="protein sequence ID" value="CAA9268902.1"/>
    <property type="molecule type" value="Genomic_DNA"/>
</dbReference>
<proteinExistence type="predicted"/>
<reference evidence="1" key="1">
    <citation type="submission" date="2020-02" db="EMBL/GenBank/DDBJ databases">
        <authorList>
            <person name="Meier V. D."/>
        </authorList>
    </citation>
    <scope>NUCLEOTIDE SEQUENCE</scope>
    <source>
        <strain evidence="1">AVDCRST_MAG76</strain>
    </source>
</reference>
<dbReference type="AlphaFoldDB" id="A0A6J4J7E9"/>
<accession>A0A6J4J7E9</accession>
<gene>
    <name evidence="1" type="ORF">AVDCRST_MAG76-3263</name>
</gene>
<organism evidence="1">
    <name type="scientific">uncultured Acidimicrobiales bacterium</name>
    <dbReference type="NCBI Taxonomy" id="310071"/>
    <lineage>
        <taxon>Bacteria</taxon>
        <taxon>Bacillati</taxon>
        <taxon>Actinomycetota</taxon>
        <taxon>Acidimicrobiia</taxon>
        <taxon>Acidimicrobiales</taxon>
        <taxon>environmental samples</taxon>
    </lineage>
</organism>
<evidence type="ECO:0000313" key="1">
    <source>
        <dbReference type="EMBL" id="CAA9268902.1"/>
    </source>
</evidence>
<name>A0A6J4J7E9_9ACTN</name>
<sequence length="58" mass="6239">MADDTELTEAVCPTCKVDLDMTAQGGPFGTDTYTCGSCGSTYKYRTPPDPDWTPPRSS</sequence>